<feature type="compositionally biased region" description="Acidic residues" evidence="1">
    <location>
        <begin position="473"/>
        <end position="485"/>
    </location>
</feature>
<dbReference type="GO" id="GO:0005737">
    <property type="term" value="C:cytoplasm"/>
    <property type="evidence" value="ECO:0007669"/>
    <property type="project" value="GOC"/>
</dbReference>
<dbReference type="OrthoDB" id="534815at2759"/>
<feature type="domain" description="ZW10 C-terminal helical" evidence="2">
    <location>
        <begin position="688"/>
        <end position="829"/>
    </location>
</feature>
<feature type="compositionally biased region" description="Acidic residues" evidence="1">
    <location>
        <begin position="495"/>
        <end position="511"/>
    </location>
</feature>
<protein>
    <recommendedName>
        <fullName evidence="2">ZW10 C-terminal helical domain-containing protein</fullName>
    </recommendedName>
</protein>
<proteinExistence type="predicted"/>
<feature type="compositionally biased region" description="Acidic residues" evidence="1">
    <location>
        <begin position="446"/>
        <end position="458"/>
    </location>
</feature>
<dbReference type="Proteomes" id="UP000237631">
    <property type="component" value="Unassembled WGS sequence"/>
</dbReference>
<dbReference type="PANTHER" id="PTHR12205">
    <property type="entry name" value="CENTROMERE/KINETOCHORE PROTEIN ZW10"/>
    <property type="match status" value="1"/>
</dbReference>
<organism evidence="3 4">
    <name type="scientific">Cercospora berteroae</name>
    <dbReference type="NCBI Taxonomy" id="357750"/>
    <lineage>
        <taxon>Eukaryota</taxon>
        <taxon>Fungi</taxon>
        <taxon>Dikarya</taxon>
        <taxon>Ascomycota</taxon>
        <taxon>Pezizomycotina</taxon>
        <taxon>Dothideomycetes</taxon>
        <taxon>Dothideomycetidae</taxon>
        <taxon>Mycosphaerellales</taxon>
        <taxon>Mycosphaerellaceae</taxon>
        <taxon>Cercospora</taxon>
    </lineage>
</organism>
<dbReference type="InterPro" id="IPR055148">
    <property type="entry name" value="ZW10_C_2"/>
</dbReference>
<feature type="region of interest" description="Disordered" evidence="1">
    <location>
        <begin position="403"/>
        <end position="538"/>
    </location>
</feature>
<reference evidence="4" key="1">
    <citation type="journal article" date="2017" name="bioRxiv">
        <title>Conservation of a gene cluster reveals novel cercosporin biosynthetic mechanisms and extends production to the genus Colletotrichum.</title>
        <authorList>
            <person name="de Jonge R."/>
            <person name="Ebert M.K."/>
            <person name="Huitt-Roehl C.R."/>
            <person name="Pal P."/>
            <person name="Suttle J.C."/>
            <person name="Spanner R.E."/>
            <person name="Neubauer J.D."/>
            <person name="Jurick W.M.II."/>
            <person name="Stott K.A."/>
            <person name="Secor G.A."/>
            <person name="Thomma B.P.H.J."/>
            <person name="Van de Peer Y."/>
            <person name="Townsend C.A."/>
            <person name="Bolton M.D."/>
        </authorList>
    </citation>
    <scope>NUCLEOTIDE SEQUENCE [LARGE SCALE GENOMIC DNA]</scope>
    <source>
        <strain evidence="4">CBS538.71</strain>
    </source>
</reference>
<comment type="caution">
    <text evidence="3">The sequence shown here is derived from an EMBL/GenBank/DDBJ whole genome shotgun (WGS) entry which is preliminary data.</text>
</comment>
<evidence type="ECO:0000256" key="1">
    <source>
        <dbReference type="SAM" id="MobiDB-lite"/>
    </source>
</evidence>
<evidence type="ECO:0000259" key="2">
    <source>
        <dbReference type="Pfam" id="PF22766"/>
    </source>
</evidence>
<dbReference type="PANTHER" id="PTHR12205:SF0">
    <property type="entry name" value="CENTROMERE_KINETOCHORE PROTEIN ZW10 HOMOLOG"/>
    <property type="match status" value="1"/>
</dbReference>
<keyword evidence="4" id="KW-1185">Reference proteome</keyword>
<dbReference type="STRING" id="357750.A0A2S6BW12"/>
<dbReference type="EMBL" id="PNEN01001744">
    <property type="protein sequence ID" value="PPJ51658.1"/>
    <property type="molecule type" value="Genomic_DNA"/>
</dbReference>
<accession>A0A2S6BW12</accession>
<dbReference type="GO" id="GO:1990423">
    <property type="term" value="C:RZZ complex"/>
    <property type="evidence" value="ECO:0007669"/>
    <property type="project" value="TreeGrafter"/>
</dbReference>
<dbReference type="Gene3D" id="1.10.357.150">
    <property type="match status" value="1"/>
</dbReference>
<evidence type="ECO:0000313" key="4">
    <source>
        <dbReference type="Proteomes" id="UP000237631"/>
    </source>
</evidence>
<evidence type="ECO:0000313" key="3">
    <source>
        <dbReference type="EMBL" id="PPJ51658.1"/>
    </source>
</evidence>
<dbReference type="AlphaFoldDB" id="A0A2S6BW12"/>
<gene>
    <name evidence="3" type="ORF">CBER1_08782</name>
</gene>
<name>A0A2S6BW12_9PEZI</name>
<dbReference type="Pfam" id="PF22766">
    <property type="entry name" value="ZW10_C2"/>
    <property type="match status" value="1"/>
</dbReference>
<feature type="compositionally biased region" description="Acidic residues" evidence="1">
    <location>
        <begin position="418"/>
        <end position="427"/>
    </location>
</feature>
<sequence>MAVDALTPAVLDYIEHGNFPQDEDIASADLSSDRLGHIGAALRKEQEEVQNEIRGLSKSTAGDVDTWIAKAKELQADILRSRETARQIVAQHEQTKTHAAKVKEAGQYVTELQHETNVYGSIAAKLQAVKRVKVLLDSVQDALVSGEVDAGLARLQEAEEEVSVNDLGEARSGVGHMLRRRIERLNENLRTTVHERWSDGVSVSIEERRVVISDGLGAVINAARGLGIFDDLVGKLAKDIEKAVFRPRLAPAKDAQVFTFAIHGTQLTCNGKSDDTSVEALFKDLQSSFAFFAKHLEQDIVSPLAEISVPRINVRLEEDWLEAAVPVDIEDLPGFEALLEITSGFADQIDQLGWHGSRSLREWVQSAPKTWLTKRREAILGDVRNLVFSGLRERKTVERVETQTISKEDHAALGGADGVDDEWDAWGEQEGSVSSPTTAAPPKQVDDEDMSAWDEDVDAPSQPSGAGALASQPEDEDISAWDEPETTAQPQSGQDGDDEGEAWGWDGEDEQPTSSAPQAKVPPGPNGVNTSSKPADREMTLRETFTVTGIPDGSLELLKQTISDAQSLAGSDSPFAAAAAGLYSLPTLGLAIYRATAPTAYAKIDVGNMLIYNDALHLAAQLRAWQADQPPASRLRVDGDVKSLEQFAKRAYSSEMESQRTILSDLLDGAQGFSACSEQPARQECEDAVEQAVLRLRDVHRLWSPILSTSALLQSVGSLLSSIAQKMIREIEDLPDIGEADSKQLKILIDQASTAKDLFVQNDRDMTFVYCPNWLKFQYMAEIMESSLADIKYMWKESELSMEYTAEEVVGLIEALFAESIHRRQAIQDIRR</sequence>
<dbReference type="GO" id="GO:0006888">
    <property type="term" value="P:endoplasmic reticulum to Golgi vesicle-mediated transport"/>
    <property type="evidence" value="ECO:0007669"/>
    <property type="project" value="TreeGrafter"/>
</dbReference>
<dbReference type="GO" id="GO:0007094">
    <property type="term" value="P:mitotic spindle assembly checkpoint signaling"/>
    <property type="evidence" value="ECO:0007669"/>
    <property type="project" value="TreeGrafter"/>
</dbReference>
<dbReference type="InterPro" id="IPR046362">
    <property type="entry name" value="Zw10/DSL1_C_sf"/>
</dbReference>